<dbReference type="EMBL" id="FNAN01000016">
    <property type="protein sequence ID" value="SDG24114.1"/>
    <property type="molecule type" value="Genomic_DNA"/>
</dbReference>
<keyword evidence="4" id="KW-0808">Transferase</keyword>
<dbReference type="SMART" id="SM00387">
    <property type="entry name" value="HATPase_c"/>
    <property type="match status" value="1"/>
</dbReference>
<proteinExistence type="predicted"/>
<dbReference type="Gene3D" id="3.30.565.10">
    <property type="entry name" value="Histidine kinase-like ATPase, C-terminal domain"/>
    <property type="match status" value="1"/>
</dbReference>
<keyword evidence="11" id="KW-1185">Reference proteome</keyword>
<dbReference type="RefSeq" id="WP_090155726.1">
    <property type="nucleotide sequence ID" value="NZ_FNAN01000016.1"/>
</dbReference>
<evidence type="ECO:0000256" key="7">
    <source>
        <dbReference type="ARBA" id="ARBA00022840"/>
    </source>
</evidence>
<feature type="transmembrane region" description="Helical" evidence="8">
    <location>
        <begin position="501"/>
        <end position="520"/>
    </location>
</feature>
<evidence type="ECO:0000256" key="4">
    <source>
        <dbReference type="ARBA" id="ARBA00022679"/>
    </source>
</evidence>
<dbReference type="InterPro" id="IPR011990">
    <property type="entry name" value="TPR-like_helical_dom_sf"/>
</dbReference>
<evidence type="ECO:0000313" key="11">
    <source>
        <dbReference type="Proteomes" id="UP000198748"/>
    </source>
</evidence>
<dbReference type="Gene3D" id="3.30.450.20">
    <property type="entry name" value="PAS domain"/>
    <property type="match status" value="1"/>
</dbReference>
<dbReference type="EC" id="2.7.13.3" evidence="2"/>
<dbReference type="InterPro" id="IPR019734">
    <property type="entry name" value="TPR_rpt"/>
</dbReference>
<dbReference type="AlphaFoldDB" id="A0A1G7SMP1"/>
<evidence type="ECO:0000256" key="2">
    <source>
        <dbReference type="ARBA" id="ARBA00012438"/>
    </source>
</evidence>
<accession>A0A1G7SMP1</accession>
<evidence type="ECO:0000256" key="3">
    <source>
        <dbReference type="ARBA" id="ARBA00022553"/>
    </source>
</evidence>
<dbReference type="PANTHER" id="PTHR41523">
    <property type="entry name" value="TWO-COMPONENT SYSTEM SENSOR PROTEIN"/>
    <property type="match status" value="1"/>
</dbReference>
<evidence type="ECO:0000256" key="8">
    <source>
        <dbReference type="SAM" id="Phobius"/>
    </source>
</evidence>
<keyword evidence="7" id="KW-0067">ATP-binding</keyword>
<keyword evidence="8" id="KW-1133">Transmembrane helix</keyword>
<dbReference type="Proteomes" id="UP000198748">
    <property type="component" value="Unassembled WGS sequence"/>
</dbReference>
<dbReference type="STRING" id="659014.SAMN04487996_116150"/>
<keyword evidence="8" id="KW-0472">Membrane</keyword>
<keyword evidence="5" id="KW-0547">Nucleotide-binding</keyword>
<evidence type="ECO:0000256" key="1">
    <source>
        <dbReference type="ARBA" id="ARBA00000085"/>
    </source>
</evidence>
<reference evidence="11" key="1">
    <citation type="submission" date="2016-10" db="EMBL/GenBank/DDBJ databases">
        <authorList>
            <person name="Varghese N."/>
            <person name="Submissions S."/>
        </authorList>
    </citation>
    <scope>NUCLEOTIDE SEQUENCE [LARGE SCALE GENOMIC DNA]</scope>
    <source>
        <strain evidence="11">DSM 25329</strain>
    </source>
</reference>
<keyword evidence="3" id="KW-0597">Phosphoprotein</keyword>
<comment type="catalytic activity">
    <reaction evidence="1">
        <text>ATP + protein L-histidine = ADP + protein N-phospho-L-histidine.</text>
        <dbReference type="EC" id="2.7.13.3"/>
    </reaction>
</comment>
<dbReference type="InterPro" id="IPR036890">
    <property type="entry name" value="HATPase_C_sf"/>
</dbReference>
<dbReference type="InterPro" id="IPR011495">
    <property type="entry name" value="Sig_transdc_His_kin_sub2_dim/P"/>
</dbReference>
<dbReference type="Gene3D" id="1.25.40.10">
    <property type="entry name" value="Tetratricopeptide repeat domain"/>
    <property type="match status" value="3"/>
</dbReference>
<evidence type="ECO:0000256" key="6">
    <source>
        <dbReference type="ARBA" id="ARBA00022777"/>
    </source>
</evidence>
<dbReference type="InterPro" id="IPR003594">
    <property type="entry name" value="HATPase_dom"/>
</dbReference>
<organism evidence="10 11">
    <name type="scientific">Dyadobacter soli</name>
    <dbReference type="NCBI Taxonomy" id="659014"/>
    <lineage>
        <taxon>Bacteria</taxon>
        <taxon>Pseudomonadati</taxon>
        <taxon>Bacteroidota</taxon>
        <taxon>Cytophagia</taxon>
        <taxon>Cytophagales</taxon>
        <taxon>Spirosomataceae</taxon>
        <taxon>Dyadobacter</taxon>
    </lineage>
</organism>
<dbReference type="SUPFAM" id="SSF48452">
    <property type="entry name" value="TPR-like"/>
    <property type="match status" value="2"/>
</dbReference>
<evidence type="ECO:0000256" key="5">
    <source>
        <dbReference type="ARBA" id="ARBA00022741"/>
    </source>
</evidence>
<keyword evidence="6 10" id="KW-0418">Kinase</keyword>
<dbReference type="GO" id="GO:0005524">
    <property type="term" value="F:ATP binding"/>
    <property type="evidence" value="ECO:0007669"/>
    <property type="project" value="UniProtKB-KW"/>
</dbReference>
<dbReference type="SMART" id="SM00028">
    <property type="entry name" value="TPR"/>
    <property type="match status" value="4"/>
</dbReference>
<feature type="domain" description="Histidine kinase/HSP90-like ATPase" evidence="9">
    <location>
        <begin position="651"/>
        <end position="749"/>
    </location>
</feature>
<dbReference type="OrthoDB" id="9767435at2"/>
<dbReference type="Pfam" id="PF02518">
    <property type="entry name" value="HATPase_c"/>
    <property type="match status" value="1"/>
</dbReference>
<protein>
    <recommendedName>
        <fullName evidence="2">histidine kinase</fullName>
        <ecNumber evidence="2">2.7.13.3</ecNumber>
    </recommendedName>
</protein>
<sequence>MKLLRGFLLIVVCFIYSPAWCIEPFYPRYGAKDAQKDLAGYKPARADTSQFMRAVRLGRYHVYKPGEHKQDLDSAHSFYLAALKISGQLKTARSKVDALNLLGAILYERGEHARASALHEEAAGIASRTGDLSSEAECWYLRGEIQPYIRHDSGHSVSPFYQKSLELFRKAKNVRYQAYVLARIGGLQGQFVQDYPGALANLLESQRLYKSIRYPRMHYVYFLATEMAWASGMYSEAMRYGELAIESSRSSGDLHDLAVYLSFLGKIYDELQEPQKALVYYKLSVSQSIADGNPNQVLISTRRIVKNLLASGKVDEARKYFAPIFAKYPPRNIDTEIIFLDVMAHYHTYKGQFDIAEKFIRQFLKYEPSVNSFLSFELQLHQSVGKLYLHAGRLAMARKHLNEASKWVTTSNPQAVIINIDIQKNLYKLDSAQGNYALALEHFRQFKILSDSIYSVRKSLQIAGIQIQFDLKKKEQDIQTLSQQNKAQLARLAQREFQRNAMVGGTLLLTLLLLSLYVLYRNKQKNNLELKSHQQVIEESNTRLTRTVEEKQLLVREIHHRVKNNLQTVISLLESQAFYLENDALTAVKDSQSRIHAMSLIHQKLYLTENVTSINMQVYIEELVSHLGSSHPDSGQISVEMQIDEIYLDVAQAIPLGLIINEAVTNIFKYAFPNGMPGEMLIRFSEISEGRYTLSIHDNGIGLNTEANRARTGSLGMNLMKGLSRELGGDFILKSDHGVKITVQFASLPHFSEAMHAHQA</sequence>
<evidence type="ECO:0000313" key="10">
    <source>
        <dbReference type="EMBL" id="SDG24114.1"/>
    </source>
</evidence>
<keyword evidence="8" id="KW-0812">Transmembrane</keyword>
<name>A0A1G7SMP1_9BACT</name>
<gene>
    <name evidence="10" type="ORF">SAMN04487996_116150</name>
</gene>
<dbReference type="GO" id="GO:0004673">
    <property type="term" value="F:protein histidine kinase activity"/>
    <property type="evidence" value="ECO:0007669"/>
    <property type="project" value="UniProtKB-EC"/>
</dbReference>
<dbReference type="Pfam" id="PF07568">
    <property type="entry name" value="HisKA_2"/>
    <property type="match status" value="1"/>
</dbReference>
<dbReference type="SUPFAM" id="SSF55874">
    <property type="entry name" value="ATPase domain of HSP90 chaperone/DNA topoisomerase II/histidine kinase"/>
    <property type="match status" value="1"/>
</dbReference>
<evidence type="ECO:0000259" key="9">
    <source>
        <dbReference type="SMART" id="SM00387"/>
    </source>
</evidence>
<dbReference type="PANTHER" id="PTHR41523:SF8">
    <property type="entry name" value="ETHYLENE RESPONSE SENSOR PROTEIN"/>
    <property type="match status" value="1"/>
</dbReference>